<evidence type="ECO:0000259" key="2">
    <source>
        <dbReference type="PROSITE" id="PS50041"/>
    </source>
</evidence>
<evidence type="ECO:0000313" key="5">
    <source>
        <dbReference type="Proteomes" id="UP000015101"/>
    </source>
</evidence>
<dbReference type="InterPro" id="IPR001304">
    <property type="entry name" value="C-type_lectin-like"/>
</dbReference>
<dbReference type="SUPFAM" id="SSF56436">
    <property type="entry name" value="C-type lectin-like"/>
    <property type="match status" value="1"/>
</dbReference>
<dbReference type="EMBL" id="AMQM01008256">
    <property type="status" value="NOT_ANNOTATED_CDS"/>
    <property type="molecule type" value="Genomic_DNA"/>
</dbReference>
<dbReference type="PROSITE" id="PS50041">
    <property type="entry name" value="C_TYPE_LECTIN_2"/>
    <property type="match status" value="1"/>
</dbReference>
<evidence type="ECO:0000313" key="3">
    <source>
        <dbReference type="EMBL" id="ESN90859.1"/>
    </source>
</evidence>
<dbReference type="EnsemblMetazoa" id="HelroT182567">
    <property type="protein sequence ID" value="HelroP182567"/>
    <property type="gene ID" value="HelroG182567"/>
</dbReference>
<evidence type="ECO:0000256" key="1">
    <source>
        <dbReference type="SAM" id="Phobius"/>
    </source>
</evidence>
<feature type="domain" description="C-type lectin" evidence="2">
    <location>
        <begin position="43"/>
        <end position="153"/>
    </location>
</feature>
<keyword evidence="1" id="KW-1133">Transmembrane helix</keyword>
<dbReference type="InterPro" id="IPR016187">
    <property type="entry name" value="CTDL_fold"/>
</dbReference>
<proteinExistence type="predicted"/>
<dbReference type="InterPro" id="IPR016186">
    <property type="entry name" value="C-type_lectin-like/link_sf"/>
</dbReference>
<dbReference type="CTD" id="20208580"/>
<dbReference type="CDD" id="cd00037">
    <property type="entry name" value="CLECT"/>
    <property type="match status" value="1"/>
</dbReference>
<dbReference type="EMBL" id="KB097744">
    <property type="protein sequence ID" value="ESN90859.1"/>
    <property type="molecule type" value="Genomic_DNA"/>
</dbReference>
<dbReference type="HOGENOM" id="CLU_673161_0_0_1"/>
<dbReference type="GeneID" id="20208580"/>
<gene>
    <name evidence="4" type="primary">20208580</name>
    <name evidence="3" type="ORF">HELRODRAFT_182567</name>
</gene>
<keyword evidence="1" id="KW-0472">Membrane</keyword>
<feature type="transmembrane region" description="Helical" evidence="1">
    <location>
        <begin position="197"/>
        <end position="221"/>
    </location>
</feature>
<dbReference type="InParanoid" id="T1FID1"/>
<sequence>MYIFPCNIVKLSFSIEKGRLQLYESICFIFIILLKSLASAVFFNYSATGKSLEDARTDCRNRNLGLLEITSEATQREFEKFVPQFDSLKTSWLWLNVYVENNKFFWKDGDSFVPITYQNWALGYPDLQTTIRSVVISCSFESASNATSCLWRSSTADSSLLRYVCYGFRTDEVGNAGDSSSNSGNGSGGKPSPPSSVGLAVGISLGVLVLAAIIIAVVVIFQKKTKSRMPSIRRLPSVQQQQYDEGYVNNNNNNNDVLYSTTISNYNNNNRNYISTLSNAGINFDDINREPDYDNNRNVIYNYGINHEETNKNNNISMNNVKSNSEYEEINAIAINDNINNNDNINDNINTNNHNNVNRAYTQVTIHDANHVYDRLSNVQNNNNNINNNNNNDNSYYNMNKDNIDYYNVKNNNNNIAKVNDSQVEYSRVIKELQKNN</sequence>
<organism evidence="4 5">
    <name type="scientific">Helobdella robusta</name>
    <name type="common">Californian leech</name>
    <dbReference type="NCBI Taxonomy" id="6412"/>
    <lineage>
        <taxon>Eukaryota</taxon>
        <taxon>Metazoa</taxon>
        <taxon>Spiralia</taxon>
        <taxon>Lophotrochozoa</taxon>
        <taxon>Annelida</taxon>
        <taxon>Clitellata</taxon>
        <taxon>Hirudinea</taxon>
        <taxon>Rhynchobdellida</taxon>
        <taxon>Glossiphoniidae</taxon>
        <taxon>Helobdella</taxon>
    </lineage>
</organism>
<name>T1FID1_HELRO</name>
<dbReference type="Proteomes" id="UP000015101">
    <property type="component" value="Unassembled WGS sequence"/>
</dbReference>
<reference evidence="4" key="3">
    <citation type="submission" date="2015-06" db="UniProtKB">
        <authorList>
            <consortium name="EnsemblMetazoa"/>
        </authorList>
    </citation>
    <scope>IDENTIFICATION</scope>
</reference>
<dbReference type="KEGG" id="hro:HELRODRAFT_182567"/>
<dbReference type="Gene3D" id="3.10.100.10">
    <property type="entry name" value="Mannose-Binding Protein A, subunit A"/>
    <property type="match status" value="1"/>
</dbReference>
<accession>T1FID1</accession>
<dbReference type="RefSeq" id="XP_009031062.1">
    <property type="nucleotide sequence ID" value="XM_009032814.1"/>
</dbReference>
<dbReference type="SMART" id="SM00034">
    <property type="entry name" value="CLECT"/>
    <property type="match status" value="1"/>
</dbReference>
<feature type="transmembrane region" description="Helical" evidence="1">
    <location>
        <begin position="20"/>
        <end position="43"/>
    </location>
</feature>
<keyword evidence="5" id="KW-1185">Reference proteome</keyword>
<reference evidence="5" key="1">
    <citation type="submission" date="2012-12" db="EMBL/GenBank/DDBJ databases">
        <authorList>
            <person name="Hellsten U."/>
            <person name="Grimwood J."/>
            <person name="Chapman J.A."/>
            <person name="Shapiro H."/>
            <person name="Aerts A."/>
            <person name="Otillar R.P."/>
            <person name="Terry A.Y."/>
            <person name="Boore J.L."/>
            <person name="Simakov O."/>
            <person name="Marletaz F."/>
            <person name="Cho S.-J."/>
            <person name="Edsinger-Gonzales E."/>
            <person name="Havlak P."/>
            <person name="Kuo D.-H."/>
            <person name="Larsson T."/>
            <person name="Lv J."/>
            <person name="Arendt D."/>
            <person name="Savage R."/>
            <person name="Osoegawa K."/>
            <person name="de Jong P."/>
            <person name="Lindberg D.R."/>
            <person name="Seaver E.C."/>
            <person name="Weisblat D.A."/>
            <person name="Putnam N.H."/>
            <person name="Grigoriev I.V."/>
            <person name="Rokhsar D.S."/>
        </authorList>
    </citation>
    <scope>NUCLEOTIDE SEQUENCE</scope>
</reference>
<dbReference type="AlphaFoldDB" id="T1FID1"/>
<protein>
    <recommendedName>
        <fullName evidence="2">C-type lectin domain-containing protein</fullName>
    </recommendedName>
</protein>
<keyword evidence="1" id="KW-0812">Transmembrane</keyword>
<evidence type="ECO:0000313" key="4">
    <source>
        <dbReference type="EnsemblMetazoa" id="HelroP182567"/>
    </source>
</evidence>
<reference evidence="3 5" key="2">
    <citation type="journal article" date="2013" name="Nature">
        <title>Insights into bilaterian evolution from three spiralian genomes.</title>
        <authorList>
            <person name="Simakov O."/>
            <person name="Marletaz F."/>
            <person name="Cho S.J."/>
            <person name="Edsinger-Gonzales E."/>
            <person name="Havlak P."/>
            <person name="Hellsten U."/>
            <person name="Kuo D.H."/>
            <person name="Larsson T."/>
            <person name="Lv J."/>
            <person name="Arendt D."/>
            <person name="Savage R."/>
            <person name="Osoegawa K."/>
            <person name="de Jong P."/>
            <person name="Grimwood J."/>
            <person name="Chapman J.A."/>
            <person name="Shapiro H."/>
            <person name="Aerts A."/>
            <person name="Otillar R.P."/>
            <person name="Terry A.Y."/>
            <person name="Boore J.L."/>
            <person name="Grigoriev I.V."/>
            <person name="Lindberg D.R."/>
            <person name="Seaver E.C."/>
            <person name="Weisblat D.A."/>
            <person name="Putnam N.H."/>
            <person name="Rokhsar D.S."/>
        </authorList>
    </citation>
    <scope>NUCLEOTIDE SEQUENCE</scope>
</reference>